<evidence type="ECO:0000313" key="2">
    <source>
        <dbReference type="Ensembl" id="ENSCMMP00000020930.1"/>
    </source>
</evidence>
<reference evidence="2" key="3">
    <citation type="submission" date="2025-09" db="UniProtKB">
        <authorList>
            <consortium name="Ensembl"/>
        </authorList>
    </citation>
    <scope>IDENTIFICATION</scope>
</reference>
<dbReference type="InterPro" id="IPR003604">
    <property type="entry name" value="Matrin/U1-like-C_Znf_C2H2"/>
</dbReference>
<sequence length="142" mass="16293">MRKDLFTDAFCKVCVAVLQSESQRMSHYESKKHARKVCLYAQMHLALACFQVHGSGEEDKSKHCSLCNMFFSCPITALSHYLGKIHAKNLKQASRDKVLMAVQNSLFSVAWRGPYTCRVCNVMFSSIEMYRSHVQGKKHQIR</sequence>
<dbReference type="SUPFAM" id="SSF57667">
    <property type="entry name" value="beta-beta-alpha zinc fingers"/>
    <property type="match status" value="3"/>
</dbReference>
<dbReference type="PANTHER" id="PTHR46742">
    <property type="entry name" value="LYSINE-RICH COILED-COIL PROTEIN 1"/>
    <property type="match status" value="1"/>
</dbReference>
<reference evidence="2" key="1">
    <citation type="submission" date="2018-09" db="EMBL/GenBank/DDBJ databases">
        <title>Common duck and Muscovy duck high density SNP chip.</title>
        <authorList>
            <person name="Vignal A."/>
            <person name="Thebault N."/>
            <person name="Warren W.C."/>
        </authorList>
    </citation>
    <scope>NUCLEOTIDE SEQUENCE [LARGE SCALE GENOMIC DNA]</scope>
</reference>
<dbReference type="InterPro" id="IPR036236">
    <property type="entry name" value="Znf_C2H2_sf"/>
</dbReference>
<accession>A0A8C3GMS1</accession>
<dbReference type="Pfam" id="PF12874">
    <property type="entry name" value="zf-met"/>
    <property type="match status" value="3"/>
</dbReference>
<dbReference type="Gene3D" id="3.30.160.60">
    <property type="entry name" value="Classic Zinc Finger"/>
    <property type="match status" value="3"/>
</dbReference>
<dbReference type="SMART" id="SM00355">
    <property type="entry name" value="ZnF_C2H2"/>
    <property type="match status" value="3"/>
</dbReference>
<evidence type="ECO:0000259" key="1">
    <source>
        <dbReference type="PROSITE" id="PS00028"/>
    </source>
</evidence>
<name>A0A8C3GMS1_CAIMO</name>
<dbReference type="PROSITE" id="PS00028">
    <property type="entry name" value="ZINC_FINGER_C2H2_1"/>
    <property type="match status" value="1"/>
</dbReference>
<dbReference type="Proteomes" id="UP000694556">
    <property type="component" value="Chromosome 4"/>
</dbReference>
<dbReference type="GO" id="GO:0003676">
    <property type="term" value="F:nucleic acid binding"/>
    <property type="evidence" value="ECO:0007669"/>
    <property type="project" value="InterPro"/>
</dbReference>
<dbReference type="GO" id="GO:0008270">
    <property type="term" value="F:zinc ion binding"/>
    <property type="evidence" value="ECO:0007669"/>
    <property type="project" value="InterPro"/>
</dbReference>
<dbReference type="PANTHER" id="PTHR46742:SF2">
    <property type="entry name" value="ZINC FINGER MATRIN-TYPE PROTEIN 1"/>
    <property type="match status" value="1"/>
</dbReference>
<evidence type="ECO:0000313" key="3">
    <source>
        <dbReference type="Proteomes" id="UP000694556"/>
    </source>
</evidence>
<proteinExistence type="predicted"/>
<feature type="domain" description="C2H2-type" evidence="1">
    <location>
        <begin position="117"/>
        <end position="139"/>
    </location>
</feature>
<dbReference type="InterPro" id="IPR013087">
    <property type="entry name" value="Znf_C2H2_type"/>
</dbReference>
<keyword evidence="3" id="KW-1185">Reference proteome</keyword>
<dbReference type="Ensembl" id="ENSCMMT00000022941.1">
    <property type="protein sequence ID" value="ENSCMMP00000020930.1"/>
    <property type="gene ID" value="ENSCMMG00000013172.1"/>
</dbReference>
<dbReference type="SMART" id="SM00451">
    <property type="entry name" value="ZnF_U1"/>
    <property type="match status" value="3"/>
</dbReference>
<organism evidence="2 3">
    <name type="scientific">Cairina moschata</name>
    <name type="common">Muscovy duck</name>
    <dbReference type="NCBI Taxonomy" id="8855"/>
    <lineage>
        <taxon>Eukaryota</taxon>
        <taxon>Metazoa</taxon>
        <taxon>Chordata</taxon>
        <taxon>Craniata</taxon>
        <taxon>Vertebrata</taxon>
        <taxon>Euteleostomi</taxon>
        <taxon>Archelosauria</taxon>
        <taxon>Archosauria</taxon>
        <taxon>Dinosauria</taxon>
        <taxon>Saurischia</taxon>
        <taxon>Theropoda</taxon>
        <taxon>Coelurosauria</taxon>
        <taxon>Aves</taxon>
        <taxon>Neognathae</taxon>
        <taxon>Galloanserae</taxon>
        <taxon>Anseriformes</taxon>
        <taxon>Anatidae</taxon>
        <taxon>Anatinae</taxon>
        <taxon>Cairina</taxon>
    </lineage>
</organism>
<dbReference type="AlphaFoldDB" id="A0A8C3GMS1"/>
<protein>
    <recommendedName>
        <fullName evidence="1">C2H2-type domain-containing protein</fullName>
    </recommendedName>
</protein>
<reference evidence="2" key="2">
    <citation type="submission" date="2025-08" db="UniProtKB">
        <authorList>
            <consortium name="Ensembl"/>
        </authorList>
    </citation>
    <scope>IDENTIFICATION</scope>
</reference>